<name>A0A347WJW0_9LACT</name>
<dbReference type="PANTHER" id="PTHR30028">
    <property type="entry name" value="UPF0014 INNER MEMBRANE PROTEIN YBBM-RELATED"/>
    <property type="match status" value="1"/>
</dbReference>
<dbReference type="Pfam" id="PF03649">
    <property type="entry name" value="UPF0014"/>
    <property type="match status" value="1"/>
</dbReference>
<dbReference type="OrthoDB" id="9791807at2"/>
<dbReference type="GO" id="GO:0005886">
    <property type="term" value="C:plasma membrane"/>
    <property type="evidence" value="ECO:0007669"/>
    <property type="project" value="TreeGrafter"/>
</dbReference>
<keyword evidence="3 6" id="KW-0812">Transmembrane</keyword>
<proteinExistence type="inferred from homology"/>
<evidence type="ECO:0000256" key="6">
    <source>
        <dbReference type="SAM" id="Phobius"/>
    </source>
</evidence>
<dbReference type="PANTHER" id="PTHR30028:SF0">
    <property type="entry name" value="PROTEIN ALUMINUM SENSITIVE 3"/>
    <property type="match status" value="1"/>
</dbReference>
<dbReference type="KEGG" id="abae:CL176_04770"/>
<evidence type="ECO:0000256" key="3">
    <source>
        <dbReference type="ARBA" id="ARBA00022692"/>
    </source>
</evidence>
<evidence type="ECO:0000313" key="8">
    <source>
        <dbReference type="Proteomes" id="UP000263232"/>
    </source>
</evidence>
<dbReference type="InterPro" id="IPR005226">
    <property type="entry name" value="UPF0014_fam"/>
</dbReference>
<feature type="transmembrane region" description="Helical" evidence="6">
    <location>
        <begin position="6"/>
        <end position="25"/>
    </location>
</feature>
<dbReference type="EMBL" id="CP023434">
    <property type="protein sequence ID" value="AXY25367.1"/>
    <property type="molecule type" value="Genomic_DNA"/>
</dbReference>
<gene>
    <name evidence="7" type="ORF">CL176_04770</name>
</gene>
<keyword evidence="8" id="KW-1185">Reference proteome</keyword>
<evidence type="ECO:0000256" key="4">
    <source>
        <dbReference type="ARBA" id="ARBA00022989"/>
    </source>
</evidence>
<accession>A0A347WJW0</accession>
<feature type="transmembrane region" description="Helical" evidence="6">
    <location>
        <begin position="37"/>
        <end position="59"/>
    </location>
</feature>
<keyword evidence="5 6" id="KW-0472">Membrane</keyword>
<feature type="transmembrane region" description="Helical" evidence="6">
    <location>
        <begin position="65"/>
        <end position="83"/>
    </location>
</feature>
<dbReference type="RefSeq" id="WP_118990279.1">
    <property type="nucleotide sequence ID" value="NZ_CP023434.1"/>
</dbReference>
<evidence type="ECO:0000313" key="7">
    <source>
        <dbReference type="EMBL" id="AXY25367.1"/>
    </source>
</evidence>
<comment type="subcellular location">
    <subcellularLocation>
        <location evidence="1">Membrane</location>
        <topology evidence="1">Multi-pass membrane protein</topology>
    </subcellularLocation>
</comment>
<reference evidence="7 8" key="1">
    <citation type="submission" date="2017-09" db="EMBL/GenBank/DDBJ databases">
        <title>Complete genome sequence of Oxytococcus suis strain ZY16052.</title>
        <authorList>
            <person name="Li F."/>
        </authorList>
    </citation>
    <scope>NUCLEOTIDE SEQUENCE [LARGE SCALE GENOMIC DNA]</scope>
    <source>
        <strain evidence="7 8">ZY16052</strain>
    </source>
</reference>
<evidence type="ECO:0000256" key="2">
    <source>
        <dbReference type="ARBA" id="ARBA00005268"/>
    </source>
</evidence>
<feature type="transmembrane region" description="Helical" evidence="6">
    <location>
        <begin position="216"/>
        <end position="242"/>
    </location>
</feature>
<feature type="transmembrane region" description="Helical" evidence="6">
    <location>
        <begin position="95"/>
        <end position="119"/>
    </location>
</feature>
<evidence type="ECO:0000256" key="5">
    <source>
        <dbReference type="ARBA" id="ARBA00023136"/>
    </source>
</evidence>
<organism evidence="7 8">
    <name type="scientific">Suicoccus acidiformans</name>
    <dbReference type="NCBI Taxonomy" id="2036206"/>
    <lineage>
        <taxon>Bacteria</taxon>
        <taxon>Bacillati</taxon>
        <taxon>Bacillota</taxon>
        <taxon>Bacilli</taxon>
        <taxon>Lactobacillales</taxon>
        <taxon>Aerococcaceae</taxon>
        <taxon>Suicoccus</taxon>
    </lineage>
</organism>
<comment type="similarity">
    <text evidence="2">Belongs to the UPF0014 family.</text>
</comment>
<dbReference type="AlphaFoldDB" id="A0A347WJW0"/>
<protein>
    <submittedName>
        <fullName evidence="7">Iron export ABC transporter permease subunit FetB</fullName>
    </submittedName>
</protein>
<dbReference type="Proteomes" id="UP000263232">
    <property type="component" value="Chromosome"/>
</dbReference>
<keyword evidence="4 6" id="KW-1133">Transmembrane helix</keyword>
<sequence>MQTSGDLSLGSLLFSSILLLIPIVISYKEDLGLEKDIVVAGVRAAVQLFIIGYILQFIFNVNHSWVTILMILFMVVNASWNAAKRSKGIPDAFQIALISIAFGAIITLVILLVTGAINWTPREVIPIMGMLSSNAMTGLSLSFNDMNDKFTDQKQKVLEKISLGANPSQASKIVVRESIKTGLIPQIDSTKMVGLVSLPGMMTGMIMAGAEPTAAIRYQLVIMFMMLSSVGLSTIIGAYLAYPKFFNDEGQLVTE</sequence>
<evidence type="ECO:0000256" key="1">
    <source>
        <dbReference type="ARBA" id="ARBA00004141"/>
    </source>
</evidence>